<keyword evidence="1 3" id="KW-0808">Transferase</keyword>
<dbReference type="Proteomes" id="UP000339249">
    <property type="component" value="Unassembled WGS sequence"/>
</dbReference>
<proteinExistence type="predicted"/>
<organism evidence="3 4">
    <name type="scientific">Raoultella terrigena</name>
    <name type="common">Klebsiella terrigena</name>
    <dbReference type="NCBI Taxonomy" id="577"/>
    <lineage>
        <taxon>Bacteria</taxon>
        <taxon>Pseudomonadati</taxon>
        <taxon>Pseudomonadota</taxon>
        <taxon>Gammaproteobacteria</taxon>
        <taxon>Enterobacterales</taxon>
        <taxon>Enterobacteriaceae</taxon>
        <taxon>Klebsiella/Raoultella group</taxon>
        <taxon>Raoultella</taxon>
    </lineage>
</organism>
<evidence type="ECO:0000313" key="4">
    <source>
        <dbReference type="Proteomes" id="UP000339249"/>
    </source>
</evidence>
<dbReference type="SUPFAM" id="SSF55729">
    <property type="entry name" value="Acyl-CoA N-acyltransferases (Nat)"/>
    <property type="match status" value="1"/>
</dbReference>
<sequence>MPLMPAAVSTPNGFENAVLGTFDNQCLIFRTSDGDIRAFVSLRQLNATDARIGLLAGRGAGAELMQAARSWAGSRGLSTCGWRPRWVIPPRLNVIFSACECGKHRVLVIQVT</sequence>
<dbReference type="PANTHER" id="PTHR43877:SF2">
    <property type="entry name" value="AMINOALKYLPHOSPHONATE N-ACETYLTRANSFERASE-RELATED"/>
    <property type="match status" value="1"/>
</dbReference>
<dbReference type="PANTHER" id="PTHR43877">
    <property type="entry name" value="AMINOALKYLPHOSPHONATE N-ACETYLTRANSFERASE-RELATED-RELATED"/>
    <property type="match status" value="1"/>
</dbReference>
<dbReference type="GO" id="GO:0016746">
    <property type="term" value="F:acyltransferase activity"/>
    <property type="evidence" value="ECO:0007669"/>
    <property type="project" value="UniProtKB-KW"/>
</dbReference>
<evidence type="ECO:0000256" key="2">
    <source>
        <dbReference type="ARBA" id="ARBA00023315"/>
    </source>
</evidence>
<dbReference type="EMBL" id="CABDVU010000001">
    <property type="protein sequence ID" value="VTN13023.1"/>
    <property type="molecule type" value="Genomic_DNA"/>
</dbReference>
<reference evidence="3 4" key="1">
    <citation type="submission" date="2019-04" db="EMBL/GenBank/DDBJ databases">
        <authorList>
            <consortium name="Pathogen Informatics"/>
        </authorList>
    </citation>
    <scope>NUCLEOTIDE SEQUENCE [LARGE SCALE GENOMIC DNA]</scope>
    <source>
        <strain evidence="3 4">NCTC9185</strain>
    </source>
</reference>
<dbReference type="AlphaFoldDB" id="A0A4U9DAN3"/>
<gene>
    <name evidence="3" type="ORF">NCTC9185_05028</name>
</gene>
<evidence type="ECO:0000313" key="3">
    <source>
        <dbReference type="EMBL" id="VTN13023.1"/>
    </source>
</evidence>
<keyword evidence="2" id="KW-0012">Acyltransferase</keyword>
<protein>
    <submittedName>
        <fullName evidence="3">TDP-fucosamine acetyltransferase</fullName>
    </submittedName>
</protein>
<accession>A0A4U9DAN3</accession>
<dbReference type="Gene3D" id="3.40.630.30">
    <property type="match status" value="1"/>
</dbReference>
<name>A0A4U9DAN3_RAOTE</name>
<dbReference type="InterPro" id="IPR016181">
    <property type="entry name" value="Acyl_CoA_acyltransferase"/>
</dbReference>
<dbReference type="InterPro" id="IPR050832">
    <property type="entry name" value="Bact_Acetyltransf"/>
</dbReference>
<evidence type="ECO:0000256" key="1">
    <source>
        <dbReference type="ARBA" id="ARBA00022679"/>
    </source>
</evidence>